<proteinExistence type="predicted"/>
<organism evidence="1 2">
    <name type="scientific">Jaapia argillacea MUCL 33604</name>
    <dbReference type="NCBI Taxonomy" id="933084"/>
    <lineage>
        <taxon>Eukaryota</taxon>
        <taxon>Fungi</taxon>
        <taxon>Dikarya</taxon>
        <taxon>Basidiomycota</taxon>
        <taxon>Agaricomycotina</taxon>
        <taxon>Agaricomycetes</taxon>
        <taxon>Agaricomycetidae</taxon>
        <taxon>Jaapiales</taxon>
        <taxon>Jaapiaceae</taxon>
        <taxon>Jaapia</taxon>
    </lineage>
</organism>
<protein>
    <submittedName>
        <fullName evidence="1">Uncharacterized protein</fullName>
    </submittedName>
</protein>
<name>A0A067P999_9AGAM</name>
<evidence type="ECO:0000313" key="2">
    <source>
        <dbReference type="Proteomes" id="UP000027265"/>
    </source>
</evidence>
<dbReference type="EMBL" id="KL197749">
    <property type="protein sequence ID" value="KDQ51354.1"/>
    <property type="molecule type" value="Genomic_DNA"/>
</dbReference>
<dbReference type="HOGENOM" id="CLU_2590095_0_0_1"/>
<dbReference type="Proteomes" id="UP000027265">
    <property type="component" value="Unassembled WGS sequence"/>
</dbReference>
<keyword evidence="2" id="KW-1185">Reference proteome</keyword>
<dbReference type="AlphaFoldDB" id="A0A067P999"/>
<gene>
    <name evidence="1" type="ORF">JAAARDRAFT_532740</name>
</gene>
<reference evidence="2" key="1">
    <citation type="journal article" date="2014" name="Proc. Natl. Acad. Sci. U.S.A.">
        <title>Extensive sampling of basidiomycete genomes demonstrates inadequacy of the white-rot/brown-rot paradigm for wood decay fungi.</title>
        <authorList>
            <person name="Riley R."/>
            <person name="Salamov A.A."/>
            <person name="Brown D.W."/>
            <person name="Nagy L.G."/>
            <person name="Floudas D."/>
            <person name="Held B.W."/>
            <person name="Levasseur A."/>
            <person name="Lombard V."/>
            <person name="Morin E."/>
            <person name="Otillar R."/>
            <person name="Lindquist E.A."/>
            <person name="Sun H."/>
            <person name="LaButti K.M."/>
            <person name="Schmutz J."/>
            <person name="Jabbour D."/>
            <person name="Luo H."/>
            <person name="Baker S.E."/>
            <person name="Pisabarro A.G."/>
            <person name="Walton J.D."/>
            <person name="Blanchette R.A."/>
            <person name="Henrissat B."/>
            <person name="Martin F."/>
            <person name="Cullen D."/>
            <person name="Hibbett D.S."/>
            <person name="Grigoriev I.V."/>
        </authorList>
    </citation>
    <scope>NUCLEOTIDE SEQUENCE [LARGE SCALE GENOMIC DNA]</scope>
    <source>
        <strain evidence="2">MUCL 33604</strain>
    </source>
</reference>
<dbReference type="InParanoid" id="A0A067P999"/>
<accession>A0A067P999</accession>
<sequence>MSRDCCQHRLRFRRWPKCASTTFYWRGRVADGTTRAAADAFRRCLWSLPLRSTGLWARARGDVYPASTSAQPVHIVLLTF</sequence>
<evidence type="ECO:0000313" key="1">
    <source>
        <dbReference type="EMBL" id="KDQ51354.1"/>
    </source>
</evidence>